<dbReference type="AlphaFoldDB" id="A0A7S3L4U9"/>
<protein>
    <submittedName>
        <fullName evidence="1">Uncharacterized protein</fullName>
    </submittedName>
</protein>
<dbReference type="EMBL" id="HBIM01009422">
    <property type="protein sequence ID" value="CAE0410519.1"/>
    <property type="molecule type" value="Transcribed_RNA"/>
</dbReference>
<sequence>MARRWLYVCFATELSKSKTHLNVLKRLMNTTTQLLWEPGKFPDLRKTRFACGSRNAVESVAFQVAKQDGALGHIDLNAIDCVPPEELKIHQETPCARWVNFAVFEKFDINRNAMELVKDLLLQLPRS</sequence>
<name>A0A7S3L4U9_9STRA</name>
<accession>A0A7S3L4U9</accession>
<organism evidence="1">
    <name type="scientific">Amphora coffeiformis</name>
    <dbReference type="NCBI Taxonomy" id="265554"/>
    <lineage>
        <taxon>Eukaryota</taxon>
        <taxon>Sar</taxon>
        <taxon>Stramenopiles</taxon>
        <taxon>Ochrophyta</taxon>
        <taxon>Bacillariophyta</taxon>
        <taxon>Bacillariophyceae</taxon>
        <taxon>Bacillariophycidae</taxon>
        <taxon>Thalassiophysales</taxon>
        <taxon>Catenulaceae</taxon>
        <taxon>Amphora</taxon>
    </lineage>
</organism>
<evidence type="ECO:0000313" key="1">
    <source>
        <dbReference type="EMBL" id="CAE0410519.1"/>
    </source>
</evidence>
<reference evidence="1" key="1">
    <citation type="submission" date="2021-01" db="EMBL/GenBank/DDBJ databases">
        <authorList>
            <person name="Corre E."/>
            <person name="Pelletier E."/>
            <person name="Niang G."/>
            <person name="Scheremetjew M."/>
            <person name="Finn R."/>
            <person name="Kale V."/>
            <person name="Holt S."/>
            <person name="Cochrane G."/>
            <person name="Meng A."/>
            <person name="Brown T."/>
            <person name="Cohen L."/>
        </authorList>
    </citation>
    <scope>NUCLEOTIDE SEQUENCE</scope>
    <source>
        <strain evidence="1">CCMP127</strain>
    </source>
</reference>
<proteinExistence type="predicted"/>
<gene>
    <name evidence="1" type="ORF">ACOF00016_LOCUS7976</name>
</gene>